<evidence type="ECO:0000313" key="2">
    <source>
        <dbReference type="EMBL" id="KAG4413147.1"/>
    </source>
</evidence>
<dbReference type="AlphaFoldDB" id="A0A8H7T655"/>
<feature type="region of interest" description="Disordered" evidence="1">
    <location>
        <begin position="1"/>
        <end position="79"/>
    </location>
</feature>
<feature type="region of interest" description="Disordered" evidence="1">
    <location>
        <begin position="243"/>
        <end position="264"/>
    </location>
</feature>
<dbReference type="Proteomes" id="UP000664132">
    <property type="component" value="Unassembled WGS sequence"/>
</dbReference>
<feature type="compositionally biased region" description="Low complexity" evidence="1">
    <location>
        <begin position="34"/>
        <end position="43"/>
    </location>
</feature>
<feature type="compositionally biased region" description="Basic residues" evidence="1">
    <location>
        <begin position="250"/>
        <end position="263"/>
    </location>
</feature>
<sequence length="343" mass="38385">MASSSSPTIPADEGYMTRSVSNAIAEKGDEKSNPIIIPSDSSPAPAEVTPEQTVNSSQGNEKSRKSPPIAVPPKSTSNINDTIDAAETIDQYTCAFEISQDRRFLDQVRRVMHMVVKQNPYVDGSGLTGLYKFAYGDELSEETITEVIGAVHRLTRVKAKRREVRRLQELLRESQVYLALTNLITYIAKGCDALRRPQQSAINDIKNLITTLPEPTLTEDQLRNVYTYLTAQRKCQEKGFATWGEQQRSGAKKPKSNSGKKRTTLQVIEEINEEETVRCRERRVAWNNFWESLAKNDPTGELYSFKRGKRSGTPADSSDQTENQHGIHKTSNGGRRKASEMAD</sequence>
<evidence type="ECO:0000256" key="1">
    <source>
        <dbReference type="SAM" id="MobiDB-lite"/>
    </source>
</evidence>
<dbReference type="OrthoDB" id="10493843at2759"/>
<feature type="compositionally biased region" description="Polar residues" evidence="1">
    <location>
        <begin position="50"/>
        <end position="60"/>
    </location>
</feature>
<gene>
    <name evidence="2" type="ORF">IFR04_013724</name>
</gene>
<accession>A0A8H7T655</accession>
<evidence type="ECO:0000313" key="3">
    <source>
        <dbReference type="Proteomes" id="UP000664132"/>
    </source>
</evidence>
<comment type="caution">
    <text evidence="2">The sequence shown here is derived from an EMBL/GenBank/DDBJ whole genome shotgun (WGS) entry which is preliminary data.</text>
</comment>
<feature type="compositionally biased region" description="Polar residues" evidence="1">
    <location>
        <begin position="314"/>
        <end position="333"/>
    </location>
</feature>
<dbReference type="EMBL" id="JAFJYH010000331">
    <property type="protein sequence ID" value="KAG4413147.1"/>
    <property type="molecule type" value="Genomic_DNA"/>
</dbReference>
<name>A0A8H7T655_9HELO</name>
<protein>
    <submittedName>
        <fullName evidence="2">Uncharacterized protein</fullName>
    </submittedName>
</protein>
<proteinExistence type="predicted"/>
<reference evidence="2" key="1">
    <citation type="submission" date="2021-02" db="EMBL/GenBank/DDBJ databases">
        <title>Genome sequence Cadophora malorum strain M34.</title>
        <authorList>
            <person name="Stefanovic E."/>
            <person name="Vu D."/>
            <person name="Scully C."/>
            <person name="Dijksterhuis J."/>
            <person name="Roader J."/>
            <person name="Houbraken J."/>
        </authorList>
    </citation>
    <scope>NUCLEOTIDE SEQUENCE</scope>
    <source>
        <strain evidence="2">M34</strain>
    </source>
</reference>
<feature type="region of interest" description="Disordered" evidence="1">
    <location>
        <begin position="296"/>
        <end position="343"/>
    </location>
</feature>
<organism evidence="2 3">
    <name type="scientific">Cadophora malorum</name>
    <dbReference type="NCBI Taxonomy" id="108018"/>
    <lineage>
        <taxon>Eukaryota</taxon>
        <taxon>Fungi</taxon>
        <taxon>Dikarya</taxon>
        <taxon>Ascomycota</taxon>
        <taxon>Pezizomycotina</taxon>
        <taxon>Leotiomycetes</taxon>
        <taxon>Helotiales</taxon>
        <taxon>Ploettnerulaceae</taxon>
        <taxon>Cadophora</taxon>
    </lineage>
</organism>
<keyword evidence="3" id="KW-1185">Reference proteome</keyword>